<name>A0A6B0YVF7_9CHLR</name>
<dbReference type="SMART" id="SM00287">
    <property type="entry name" value="SH3b"/>
    <property type="match status" value="1"/>
</dbReference>
<reference evidence="3" key="1">
    <citation type="submission" date="2019-09" db="EMBL/GenBank/DDBJ databases">
        <title>Characterisation of the sponge microbiome using genome-centric metagenomics.</title>
        <authorList>
            <person name="Engelberts J.P."/>
            <person name="Robbins S.J."/>
            <person name="De Goeij J.M."/>
            <person name="Aranda M."/>
            <person name="Bell S.C."/>
            <person name="Webster N.S."/>
        </authorList>
    </citation>
    <scope>NUCLEOTIDE SEQUENCE</scope>
    <source>
        <strain evidence="3">SB0664_bin_27</strain>
    </source>
</reference>
<dbReference type="EMBL" id="VXRG01000067">
    <property type="protein sequence ID" value="MXY93418.1"/>
    <property type="molecule type" value="Genomic_DNA"/>
</dbReference>
<evidence type="ECO:0000256" key="1">
    <source>
        <dbReference type="SAM" id="MobiDB-lite"/>
    </source>
</evidence>
<proteinExistence type="predicted"/>
<gene>
    <name evidence="3" type="ORF">F4Y42_08225</name>
</gene>
<feature type="compositionally biased region" description="Acidic residues" evidence="1">
    <location>
        <begin position="393"/>
        <end position="407"/>
    </location>
</feature>
<feature type="region of interest" description="Disordered" evidence="1">
    <location>
        <begin position="108"/>
        <end position="202"/>
    </location>
</feature>
<sequence>MMIRLVLGFGALIFLALTQPGSLQSGQLGSELAQSTPISPTVLAVVRNQGATLYDRPNGEPLQDLVGGSLVTARLRSTDLLWVFIQTRDQSEGWVEVRTLLAAGLGRLPVETPTPEPTSTPTITLTPTPSPSPSPTPEVMAVQETATSSPTPMGETTAMPEATVTPEAMEESTPQPTPEAMPEATTMADTPEPTPTPFQPPEGPVALSLARIGGAVLWDGEDGAFVAHFKAGSRLTAAFRTENGEWFYVYDDNGFHGWASAKELLVVSGHLLTVKEFTIPLDEIVPIEDEEMAPEDKPSDIAPAIPIEKVVVTVNSFGQRLNVRAGPGTEYDIVAKAVGGVTFNGIGRTEEGDWVKVAIADLPSGYGWVFAFYVTTTGPFEELPVEDEMMMEEEMEMDAEKEDEMEEQKDMEGDG</sequence>
<evidence type="ECO:0000259" key="2">
    <source>
        <dbReference type="PROSITE" id="PS51781"/>
    </source>
</evidence>
<organism evidence="3">
    <name type="scientific">Caldilineaceae bacterium SB0664_bin_27</name>
    <dbReference type="NCBI Taxonomy" id="2605260"/>
    <lineage>
        <taxon>Bacteria</taxon>
        <taxon>Bacillati</taxon>
        <taxon>Chloroflexota</taxon>
        <taxon>Caldilineae</taxon>
        <taxon>Caldilineales</taxon>
        <taxon>Caldilineaceae</taxon>
    </lineage>
</organism>
<dbReference type="Gene3D" id="2.30.30.40">
    <property type="entry name" value="SH3 Domains"/>
    <property type="match status" value="1"/>
</dbReference>
<dbReference type="Pfam" id="PF08239">
    <property type="entry name" value="SH3_3"/>
    <property type="match status" value="1"/>
</dbReference>
<dbReference type="AlphaFoldDB" id="A0A6B0YVF7"/>
<feature type="region of interest" description="Disordered" evidence="1">
    <location>
        <begin position="393"/>
        <end position="415"/>
    </location>
</feature>
<dbReference type="InterPro" id="IPR003646">
    <property type="entry name" value="SH3-like_bac-type"/>
</dbReference>
<evidence type="ECO:0000313" key="3">
    <source>
        <dbReference type="EMBL" id="MXY93418.1"/>
    </source>
</evidence>
<feature type="domain" description="SH3b" evidence="2">
    <location>
        <begin position="309"/>
        <end position="378"/>
    </location>
</feature>
<accession>A0A6B0YVF7</accession>
<feature type="compositionally biased region" description="Pro residues" evidence="1">
    <location>
        <begin position="192"/>
        <end position="202"/>
    </location>
</feature>
<dbReference type="PROSITE" id="PS51781">
    <property type="entry name" value="SH3B"/>
    <property type="match status" value="1"/>
</dbReference>
<comment type="caution">
    <text evidence="3">The sequence shown here is derived from an EMBL/GenBank/DDBJ whole genome shotgun (WGS) entry which is preliminary data.</text>
</comment>
<protein>
    <submittedName>
        <fullName evidence="3">SH3 domain-containing protein</fullName>
    </submittedName>
</protein>